<protein>
    <submittedName>
        <fullName evidence="4">GNAT domain-containing protein</fullName>
    </submittedName>
</protein>
<dbReference type="InterPro" id="IPR045039">
    <property type="entry name" value="NSI-like"/>
</dbReference>
<keyword evidence="1" id="KW-0808">Transferase</keyword>
<organism evidence="4 5">
    <name type="scientific">Desulfonema magnum</name>
    <dbReference type="NCBI Taxonomy" id="45655"/>
    <lineage>
        <taxon>Bacteria</taxon>
        <taxon>Pseudomonadati</taxon>
        <taxon>Thermodesulfobacteriota</taxon>
        <taxon>Desulfobacteria</taxon>
        <taxon>Desulfobacterales</taxon>
        <taxon>Desulfococcaceae</taxon>
        <taxon>Desulfonema</taxon>
    </lineage>
</organism>
<keyword evidence="5" id="KW-1185">Reference proteome</keyword>
<reference evidence="4" key="1">
    <citation type="journal article" date="2021" name="Microb. Physiol.">
        <title>Proteogenomic Insights into the Physiology of Marine, Sulfate-Reducing, Filamentous Desulfonema limicola and Desulfonema magnum.</title>
        <authorList>
            <person name="Schnaars V."/>
            <person name="Wohlbrand L."/>
            <person name="Scheve S."/>
            <person name="Hinrichs C."/>
            <person name="Reinhardt R."/>
            <person name="Rabus R."/>
        </authorList>
    </citation>
    <scope>NUCLEOTIDE SEQUENCE</scope>
    <source>
        <strain evidence="4">4be13</strain>
    </source>
</reference>
<dbReference type="Pfam" id="PF00583">
    <property type="entry name" value="Acetyltransf_1"/>
    <property type="match status" value="1"/>
</dbReference>
<sequence>MKIPTFTFLSDPMPEQISQITALYRAEGWWTADASDNPEMVAGIIAGSHCFMVATIGDEIIGMGRAISDRASDAYIQDVTVKDAYRDQGIGSEIIKLLVERLQGDGLCWIGLIAERGSHEFYMGLGFEKMPDSTPMLKIIPA</sequence>
<proteinExistence type="predicted"/>
<dbReference type="Gene3D" id="3.40.630.30">
    <property type="match status" value="1"/>
</dbReference>
<dbReference type="PANTHER" id="PTHR43626">
    <property type="entry name" value="ACYL-COA N-ACYLTRANSFERASE"/>
    <property type="match status" value="1"/>
</dbReference>
<keyword evidence="2" id="KW-0012">Acyltransferase</keyword>
<dbReference type="Proteomes" id="UP000663722">
    <property type="component" value="Chromosome"/>
</dbReference>
<dbReference type="SUPFAM" id="SSF55729">
    <property type="entry name" value="Acyl-CoA N-acyltransferases (Nat)"/>
    <property type="match status" value="1"/>
</dbReference>
<dbReference type="RefSeq" id="WP_246556295.1">
    <property type="nucleotide sequence ID" value="NZ_CP061800.1"/>
</dbReference>
<dbReference type="AlphaFoldDB" id="A0A975BM85"/>
<evidence type="ECO:0000256" key="2">
    <source>
        <dbReference type="ARBA" id="ARBA00023315"/>
    </source>
</evidence>
<dbReference type="GO" id="GO:0008080">
    <property type="term" value="F:N-acetyltransferase activity"/>
    <property type="evidence" value="ECO:0007669"/>
    <property type="project" value="InterPro"/>
</dbReference>
<evidence type="ECO:0000256" key="1">
    <source>
        <dbReference type="ARBA" id="ARBA00022679"/>
    </source>
</evidence>
<gene>
    <name evidence="4" type="ORF">dnm_036130</name>
</gene>
<dbReference type="PANTHER" id="PTHR43626:SF4">
    <property type="entry name" value="GCN5-RELATED N-ACETYLTRANSFERASE 2, CHLOROPLASTIC"/>
    <property type="match status" value="1"/>
</dbReference>
<dbReference type="InterPro" id="IPR016181">
    <property type="entry name" value="Acyl_CoA_acyltransferase"/>
</dbReference>
<accession>A0A975BM85</accession>
<dbReference type="PROSITE" id="PS51186">
    <property type="entry name" value="GNAT"/>
    <property type="match status" value="1"/>
</dbReference>
<dbReference type="CDD" id="cd04301">
    <property type="entry name" value="NAT_SF"/>
    <property type="match status" value="1"/>
</dbReference>
<dbReference type="InterPro" id="IPR000182">
    <property type="entry name" value="GNAT_dom"/>
</dbReference>
<evidence type="ECO:0000259" key="3">
    <source>
        <dbReference type="PROSITE" id="PS51186"/>
    </source>
</evidence>
<name>A0A975BM85_9BACT</name>
<dbReference type="EMBL" id="CP061800">
    <property type="protein sequence ID" value="QTA87579.1"/>
    <property type="molecule type" value="Genomic_DNA"/>
</dbReference>
<evidence type="ECO:0000313" key="4">
    <source>
        <dbReference type="EMBL" id="QTA87579.1"/>
    </source>
</evidence>
<evidence type="ECO:0000313" key="5">
    <source>
        <dbReference type="Proteomes" id="UP000663722"/>
    </source>
</evidence>
<feature type="domain" description="N-acetyltransferase" evidence="3">
    <location>
        <begin position="1"/>
        <end position="141"/>
    </location>
</feature>
<dbReference type="KEGG" id="dmm:dnm_036130"/>
<dbReference type="GO" id="GO:0005737">
    <property type="term" value="C:cytoplasm"/>
    <property type="evidence" value="ECO:0007669"/>
    <property type="project" value="TreeGrafter"/>
</dbReference>